<dbReference type="GO" id="GO:0016887">
    <property type="term" value="F:ATP hydrolysis activity"/>
    <property type="evidence" value="ECO:0007669"/>
    <property type="project" value="InterPro"/>
</dbReference>
<dbReference type="InterPro" id="IPR052934">
    <property type="entry name" value="Methyl-DNA_Rec/Restrict_Enz"/>
</dbReference>
<reference evidence="2 3" key="1">
    <citation type="journal article" date="2016" name="Nat. Commun.">
        <title>Thousands of microbial genomes shed light on interconnected biogeochemical processes in an aquifer system.</title>
        <authorList>
            <person name="Anantharaman K."/>
            <person name="Brown C.T."/>
            <person name="Hug L.A."/>
            <person name="Sharon I."/>
            <person name="Castelle C.J."/>
            <person name="Probst A.J."/>
            <person name="Thomas B.C."/>
            <person name="Singh A."/>
            <person name="Wilkins M.J."/>
            <person name="Karaoz U."/>
            <person name="Brodie E.L."/>
            <person name="Williams K.H."/>
            <person name="Hubbard S.S."/>
            <person name="Banfield J.F."/>
        </authorList>
    </citation>
    <scope>NUCLEOTIDE SEQUENCE [LARGE SCALE GENOMIC DNA]</scope>
</reference>
<dbReference type="PANTHER" id="PTHR37291">
    <property type="entry name" value="5-METHYLCYTOSINE-SPECIFIC RESTRICTION ENZYME B"/>
    <property type="match status" value="1"/>
</dbReference>
<gene>
    <name evidence="2" type="ORF">A2117_01350</name>
</gene>
<evidence type="ECO:0000259" key="1">
    <source>
        <dbReference type="Pfam" id="PF07728"/>
    </source>
</evidence>
<dbReference type="GO" id="GO:0005524">
    <property type="term" value="F:ATP binding"/>
    <property type="evidence" value="ECO:0007669"/>
    <property type="project" value="InterPro"/>
</dbReference>
<feature type="domain" description="ATPase dynein-related AAA" evidence="1">
    <location>
        <begin position="234"/>
        <end position="389"/>
    </location>
</feature>
<proteinExistence type="predicted"/>
<dbReference type="Proteomes" id="UP000179245">
    <property type="component" value="Unassembled WGS sequence"/>
</dbReference>
<dbReference type="InterPro" id="IPR011704">
    <property type="entry name" value="ATPase_dyneun-rel_AAA"/>
</dbReference>
<dbReference type="Gene3D" id="3.40.50.300">
    <property type="entry name" value="P-loop containing nucleotide triphosphate hydrolases"/>
    <property type="match status" value="1"/>
</dbReference>
<accession>A0A1G2QQH3</accession>
<protein>
    <recommendedName>
        <fullName evidence="1">ATPase dynein-related AAA domain-containing protein</fullName>
    </recommendedName>
</protein>
<dbReference type="SUPFAM" id="SSF52540">
    <property type="entry name" value="P-loop containing nucleoside triphosphate hydrolases"/>
    <property type="match status" value="1"/>
</dbReference>
<dbReference type="Pfam" id="PF07728">
    <property type="entry name" value="AAA_5"/>
    <property type="match status" value="1"/>
</dbReference>
<dbReference type="PANTHER" id="PTHR37291:SF1">
    <property type="entry name" value="TYPE IV METHYL-DIRECTED RESTRICTION ENZYME ECOKMCRB SUBUNIT"/>
    <property type="match status" value="1"/>
</dbReference>
<evidence type="ECO:0000313" key="2">
    <source>
        <dbReference type="EMBL" id="OHA62743.1"/>
    </source>
</evidence>
<dbReference type="InterPro" id="IPR027417">
    <property type="entry name" value="P-loop_NTPase"/>
</dbReference>
<dbReference type="AlphaFoldDB" id="A0A1G2QQH3"/>
<dbReference type="STRING" id="1802443.A2117_01350"/>
<comment type="caution">
    <text evidence="2">The sequence shown here is derived from an EMBL/GenBank/DDBJ whole genome shotgun (WGS) entry which is preliminary data.</text>
</comment>
<dbReference type="EMBL" id="MHTO01000004">
    <property type="protein sequence ID" value="OHA62743.1"/>
    <property type="molecule type" value="Genomic_DNA"/>
</dbReference>
<name>A0A1G2QQH3_9BACT</name>
<evidence type="ECO:0000313" key="3">
    <source>
        <dbReference type="Proteomes" id="UP000179245"/>
    </source>
</evidence>
<sequence>MSALSELIVKRLDGSWADSAKADLERFARERYGAKWDKKIQIRVNGETNEDAAPFAAFIPAGQPKSGPYGGMSFVIFPSKDAPALICLGIGTNGLSPDEQALSRPGHARKVLAISRWLSHLARKDITWAKPDPVRIDLGMPKYVSGRLNNYKTATDKYEKVLYAMFISDDPAALSLIEKGAHTFCDVFAEERGLEPLTPFQPEKKAATDEWVSKAMPNTTEAEVSALLNLRRFVIIEGPPGTGKTRLAEKLITGPYEGKGASIQFHPGTTYETFIGGLAPSQGANNTGLQFTPRRGHLMDAAAEASKNPDKNYLLHIDEINRADLAKVLGEAIFLFEPTEPDREIKVFHDFGVPFDKKVKLPGNLHILGTMNSADRSIAILDIAVRRRFSFISLWPDVNVLQSMGASQRMKDAFQRLFFIFMEEATNEAFSLMPGHAYFLDGGSNTKSILNAGLKPLLNEYLLQGYVSGFSDSIRAYIEWLDLTE</sequence>
<organism evidence="2 3">
    <name type="scientific">Candidatus Wildermuthbacteria bacterium GWA2_46_15</name>
    <dbReference type="NCBI Taxonomy" id="1802443"/>
    <lineage>
        <taxon>Bacteria</taxon>
        <taxon>Candidatus Wildermuthiibacteriota</taxon>
    </lineage>
</organism>